<dbReference type="KEGG" id="spol:FH971_04220"/>
<evidence type="ECO:0000256" key="3">
    <source>
        <dbReference type="SAM" id="MobiDB-lite"/>
    </source>
</evidence>
<dbReference type="PANTHER" id="PTHR33540">
    <property type="entry name" value="TRNA THREONYLCARBAMOYLADENOSINE BIOSYNTHESIS PROTEIN TSAE"/>
    <property type="match status" value="1"/>
</dbReference>
<evidence type="ECO:0000313" key="6">
    <source>
        <dbReference type="Proteomes" id="UP000319809"/>
    </source>
</evidence>
<keyword evidence="6" id="KW-1185">Reference proteome</keyword>
<dbReference type="EMBL" id="CP041036">
    <property type="protein sequence ID" value="QDE30243.1"/>
    <property type="molecule type" value="Genomic_DNA"/>
</dbReference>
<gene>
    <name evidence="5" type="ORF">FH971_04220</name>
</gene>
<evidence type="ECO:0000259" key="4">
    <source>
        <dbReference type="Pfam" id="PF01636"/>
    </source>
</evidence>
<evidence type="ECO:0000256" key="2">
    <source>
        <dbReference type="ARBA" id="ARBA00022840"/>
    </source>
</evidence>
<dbReference type="AlphaFoldDB" id="A0A4Y5YCG5"/>
<feature type="region of interest" description="Disordered" evidence="3">
    <location>
        <begin position="347"/>
        <end position="366"/>
    </location>
</feature>
<dbReference type="Gene3D" id="3.90.1200.10">
    <property type="match status" value="1"/>
</dbReference>
<dbReference type="SUPFAM" id="SSF56112">
    <property type="entry name" value="Protein kinase-like (PK-like)"/>
    <property type="match status" value="1"/>
</dbReference>
<dbReference type="GO" id="GO:0016740">
    <property type="term" value="F:transferase activity"/>
    <property type="evidence" value="ECO:0007669"/>
    <property type="project" value="UniProtKB-KW"/>
</dbReference>
<proteinExistence type="predicted"/>
<sequence>MILSDPRFVALSNWLKQYFGDEVSINLICGDASFRRYFRIQHQGCHYIVSDSPIDLVPIAPFVAMAKAYQCVGLLVPEVLATCEEYGFVLQTDVGELQLLSVLNKDNVTDYYQQALTLLPVIAAVTETDNGPLADYDASFVTKELAIFVDWLIKEHLNYVLTSNEQQMIASTFNALTQNVIAQPKVGMHRDYHSRNLLLNDQALAVIDFQDAVLGPITYDAVSLLRDCYVRWPDNIVNQLMIYHYQLAIEKKLMDESVEFSTYKQWFDLMGIQRHIKAAGIFARLYHRDGKRGYLADIPLTLQYIVDIGAQYPQIADFSAWVASVILPLVKQQPILEADNEAGCKTESKVGNAIGTEAKNKARNKP</sequence>
<keyword evidence="5" id="KW-0808">Transferase</keyword>
<dbReference type="Gene3D" id="3.30.200.20">
    <property type="entry name" value="Phosphorylase Kinase, domain 1"/>
    <property type="match status" value="1"/>
</dbReference>
<evidence type="ECO:0000256" key="1">
    <source>
        <dbReference type="ARBA" id="ARBA00022741"/>
    </source>
</evidence>
<dbReference type="Pfam" id="PF01636">
    <property type="entry name" value="APH"/>
    <property type="match status" value="1"/>
</dbReference>
<dbReference type="InterPro" id="IPR011009">
    <property type="entry name" value="Kinase-like_dom_sf"/>
</dbReference>
<dbReference type="PANTHER" id="PTHR33540:SF1">
    <property type="entry name" value="N-ACETYLMURAMATE_N-ACETYLGLUCOSAMINE KINASE"/>
    <property type="match status" value="1"/>
</dbReference>
<protein>
    <submittedName>
        <fullName evidence="5">Aminoglycoside phosphotransferase</fullName>
    </submittedName>
</protein>
<dbReference type="InterPro" id="IPR002575">
    <property type="entry name" value="Aminoglycoside_PTrfase"/>
</dbReference>
<feature type="domain" description="Aminoglycoside phosphotransferase" evidence="4">
    <location>
        <begin position="27"/>
        <end position="235"/>
    </location>
</feature>
<keyword evidence="1" id="KW-0547">Nucleotide-binding</keyword>
<dbReference type="Proteomes" id="UP000319809">
    <property type="component" value="Chromosome"/>
</dbReference>
<dbReference type="GO" id="GO:0005524">
    <property type="term" value="F:ATP binding"/>
    <property type="evidence" value="ECO:0007669"/>
    <property type="project" value="UniProtKB-KW"/>
</dbReference>
<dbReference type="RefSeq" id="WP_140233471.1">
    <property type="nucleotide sequence ID" value="NZ_CP041036.1"/>
</dbReference>
<reference evidence="5 6" key="1">
    <citation type="submission" date="2019-06" db="EMBL/GenBank/DDBJ databases">
        <title>The genome of Shewanella sp. SM1901.</title>
        <authorList>
            <person name="Cha Q."/>
        </authorList>
    </citation>
    <scope>NUCLEOTIDE SEQUENCE [LARGE SCALE GENOMIC DNA]</scope>
    <source>
        <strain evidence="5 6">SM1901</strain>
    </source>
</reference>
<accession>A0A4Y5YCG5</accession>
<evidence type="ECO:0000313" key="5">
    <source>
        <dbReference type="EMBL" id="QDE30243.1"/>
    </source>
</evidence>
<organism evidence="5 6">
    <name type="scientific">Shewanella polaris</name>
    <dbReference type="NCBI Taxonomy" id="2588449"/>
    <lineage>
        <taxon>Bacteria</taxon>
        <taxon>Pseudomonadati</taxon>
        <taxon>Pseudomonadota</taxon>
        <taxon>Gammaproteobacteria</taxon>
        <taxon>Alteromonadales</taxon>
        <taxon>Shewanellaceae</taxon>
        <taxon>Shewanella</taxon>
    </lineage>
</organism>
<keyword evidence="2" id="KW-0067">ATP-binding</keyword>
<name>A0A4Y5YCG5_9GAMM</name>